<evidence type="ECO:0000313" key="1">
    <source>
        <dbReference type="EMBL" id="OAP93292.1"/>
    </source>
</evidence>
<dbReference type="AlphaFoldDB" id="A0A179BNS4"/>
<dbReference type="Proteomes" id="UP000078302">
    <property type="component" value="Unassembled WGS sequence"/>
</dbReference>
<dbReference type="OrthoDB" id="9965966at2"/>
<dbReference type="RefSeq" id="WP_064217793.1">
    <property type="nucleotide sequence ID" value="NZ_LVXZ01000012.1"/>
</dbReference>
<reference evidence="1 2" key="1">
    <citation type="submission" date="2016-04" db="EMBL/GenBank/DDBJ databases">
        <title>Acidithiobacillus ferrooxidans genome sequencing and assembly.</title>
        <authorList>
            <person name="Zhou Z."/>
        </authorList>
    </citation>
    <scope>NUCLEOTIDE SEQUENCE [LARGE SCALE GENOMIC DNA]</scope>
    <source>
        <strain evidence="1 2">BY0502</strain>
    </source>
</reference>
<evidence type="ECO:0000313" key="2">
    <source>
        <dbReference type="Proteomes" id="UP000078302"/>
    </source>
</evidence>
<dbReference type="EMBL" id="LVXZ01000012">
    <property type="protein sequence ID" value="OAP93292.1"/>
    <property type="molecule type" value="Genomic_DNA"/>
</dbReference>
<proteinExistence type="predicted"/>
<dbReference type="SUPFAM" id="SSF109604">
    <property type="entry name" value="HD-domain/PDEase-like"/>
    <property type="match status" value="1"/>
</dbReference>
<accession>A0A179BNS4</accession>
<gene>
    <name evidence="1" type="ORF">A4H96_00700</name>
</gene>
<keyword evidence="2" id="KW-1185">Reference proteome</keyword>
<protein>
    <submittedName>
        <fullName evidence="1">Uncharacterized protein</fullName>
    </submittedName>
</protein>
<dbReference type="InterPro" id="IPR003607">
    <property type="entry name" value="HD/PDEase_dom"/>
</dbReference>
<sequence>MTRIVWVFMVGLAGIIIALWVLASPGYVANVAILSGAGNAAAVLKTIGMDRTIGDLTWIIASFAHGFEMSLPAAGLGAALAFGVYRHAMKLEDAEVASRSSIVVDRLGTEDSGYVGATLVFHGITTATNLSDQSLRLKRIPVKIAKAPWLTPFENEAISIFAAHKKWPADVDGYHHETLMKHSIAVWKHAAKVVEANQYEQESEAAAIVRSLAIIHDIGKILAYQEKDGKWIKTSNKHEQLGLLVMRSMDSFWGMRLESRKMLEKAAAILLNGDTPVETGAIVDFAVKAVQTADMSVTAEELGRRKATQGNEAGARVPIAAKKDATTMEMGVIDRQIVTAVFHANKEGIIDELQVGKKSGSKKAIINSKYNDLVFIDSSTFSNAMIAALEENGITGLDRPRGNALTSDAKMILKTLAADGSIITSIGTEESGDLGTFSVTVPKNRIFSAVCLEWKWPEYLVAQTDEFNVECSIRHT</sequence>
<comment type="caution">
    <text evidence="1">The sequence shown here is derived from an EMBL/GenBank/DDBJ whole genome shotgun (WGS) entry which is preliminary data.</text>
</comment>
<organism evidence="1 2">
    <name type="scientific">Acidithiobacillus ferrooxidans</name>
    <name type="common">Thiobacillus ferrooxidans</name>
    <dbReference type="NCBI Taxonomy" id="920"/>
    <lineage>
        <taxon>Bacteria</taxon>
        <taxon>Pseudomonadati</taxon>
        <taxon>Pseudomonadota</taxon>
        <taxon>Acidithiobacillia</taxon>
        <taxon>Acidithiobacillales</taxon>
        <taxon>Acidithiobacillaceae</taxon>
        <taxon>Acidithiobacillus</taxon>
    </lineage>
</organism>
<dbReference type="CDD" id="cd00077">
    <property type="entry name" value="HDc"/>
    <property type="match status" value="1"/>
</dbReference>
<name>A0A179BNS4_ACIFR</name>